<name>A0A7G9Z8J1_9EURY</name>
<reference evidence="11" key="1">
    <citation type="submission" date="2020-06" db="EMBL/GenBank/DDBJ databases">
        <title>Unique genomic features of the anaerobic methanotrophic archaea.</title>
        <authorList>
            <person name="Chadwick G.L."/>
            <person name="Skennerton C.T."/>
            <person name="Laso-Perez R."/>
            <person name="Leu A.O."/>
            <person name="Speth D.R."/>
            <person name="Yu H."/>
            <person name="Morgan-Lang C."/>
            <person name="Hatzenpichler R."/>
            <person name="Goudeau D."/>
            <person name="Malmstrom R."/>
            <person name="Brazelton W.J."/>
            <person name="Woyke T."/>
            <person name="Hallam S.J."/>
            <person name="Tyson G.W."/>
            <person name="Wegener G."/>
            <person name="Boetius A."/>
            <person name="Orphan V."/>
        </authorList>
    </citation>
    <scope>NUCLEOTIDE SEQUENCE</scope>
</reference>
<dbReference type="GO" id="GO:0006457">
    <property type="term" value="P:protein folding"/>
    <property type="evidence" value="ECO:0007669"/>
    <property type="project" value="UniProtKB-UniRule"/>
</dbReference>
<gene>
    <name evidence="9" type="primary">pfdB</name>
    <name evidence="11" type="ORF">DBGJEDGB_00007</name>
</gene>
<dbReference type="CDD" id="cd23162">
    <property type="entry name" value="Prefoldin_beta_GimC"/>
    <property type="match status" value="1"/>
</dbReference>
<dbReference type="InterPro" id="IPR012713">
    <property type="entry name" value="PfdB"/>
</dbReference>
<dbReference type="InterPro" id="IPR002777">
    <property type="entry name" value="PFD_beta-like"/>
</dbReference>
<dbReference type="GO" id="GO:0051082">
    <property type="term" value="F:unfolded protein binding"/>
    <property type="evidence" value="ECO:0007669"/>
    <property type="project" value="UniProtKB-UniRule"/>
</dbReference>
<evidence type="ECO:0000256" key="2">
    <source>
        <dbReference type="ARBA" id="ARBA00008045"/>
    </source>
</evidence>
<dbReference type="Pfam" id="PF01920">
    <property type="entry name" value="Prefoldin_2"/>
    <property type="match status" value="1"/>
</dbReference>
<comment type="subcellular location">
    <subcellularLocation>
        <location evidence="1 9">Cytoplasm</location>
    </subcellularLocation>
</comment>
<dbReference type="EMBL" id="MT631661">
    <property type="protein sequence ID" value="QNO56575.1"/>
    <property type="molecule type" value="Genomic_DNA"/>
</dbReference>
<dbReference type="Gene3D" id="1.10.287.370">
    <property type="match status" value="1"/>
</dbReference>
<evidence type="ECO:0000256" key="5">
    <source>
        <dbReference type="ARBA" id="ARBA00022490"/>
    </source>
</evidence>
<evidence type="ECO:0000256" key="4">
    <source>
        <dbReference type="ARBA" id="ARBA00016304"/>
    </source>
</evidence>
<evidence type="ECO:0000256" key="6">
    <source>
        <dbReference type="ARBA" id="ARBA00023186"/>
    </source>
</evidence>
<evidence type="ECO:0000256" key="7">
    <source>
        <dbReference type="ARBA" id="ARBA00025077"/>
    </source>
</evidence>
<sequence>MSGSGEIPPMLQSQLAQLQQLKAQLEAVARQKMQVEALLKDSESALTELEKLDDNSVVYQNVGELMIKVGKEEVKGDLSEKKETYDLRQKTLERQEERVQKKYQQLQQQLREALGAGQQTMGA</sequence>
<dbReference type="GO" id="GO:0016272">
    <property type="term" value="C:prefoldin complex"/>
    <property type="evidence" value="ECO:0007669"/>
    <property type="project" value="UniProtKB-UniRule"/>
</dbReference>
<accession>A0A7G9Z8J1</accession>
<proteinExistence type="inferred from homology"/>
<comment type="similarity">
    <text evidence="2 9">Belongs to the prefoldin subunit beta family.</text>
</comment>
<evidence type="ECO:0000256" key="1">
    <source>
        <dbReference type="ARBA" id="ARBA00004496"/>
    </source>
</evidence>
<dbReference type="AlphaFoldDB" id="A0A7G9Z8J1"/>
<evidence type="ECO:0000256" key="10">
    <source>
        <dbReference type="SAM" id="Coils"/>
    </source>
</evidence>
<keyword evidence="5 9" id="KW-0963">Cytoplasm</keyword>
<dbReference type="GO" id="GO:0005737">
    <property type="term" value="C:cytoplasm"/>
    <property type="evidence" value="ECO:0007669"/>
    <property type="project" value="UniProtKB-SubCell"/>
</dbReference>
<evidence type="ECO:0000256" key="3">
    <source>
        <dbReference type="ARBA" id="ARBA00011716"/>
    </source>
</evidence>
<evidence type="ECO:0000313" key="11">
    <source>
        <dbReference type="EMBL" id="QNO56575.1"/>
    </source>
</evidence>
<comment type="function">
    <text evidence="7 9">Molecular chaperone capable of stabilizing a range of proteins. Seems to fulfill an ATP-independent, HSP70-like function in archaeal de novo protein folding.</text>
</comment>
<dbReference type="NCBIfam" id="TIGR02338">
    <property type="entry name" value="gimC_beta"/>
    <property type="match status" value="1"/>
</dbReference>
<feature type="coiled-coil region" evidence="10">
    <location>
        <begin position="11"/>
        <end position="116"/>
    </location>
</feature>
<keyword evidence="6 9" id="KW-0143">Chaperone</keyword>
<keyword evidence="10" id="KW-0175">Coiled coil</keyword>
<evidence type="ECO:0000256" key="9">
    <source>
        <dbReference type="HAMAP-Rule" id="MF_00307"/>
    </source>
</evidence>
<protein>
    <recommendedName>
        <fullName evidence="4 9">Prefoldin subunit beta</fullName>
    </recommendedName>
    <alternativeName>
        <fullName evidence="8 9">GimC subunit beta</fullName>
    </alternativeName>
</protein>
<organism evidence="11">
    <name type="scientific">Candidatus Methanophaga sp. ANME-1 ERB7</name>
    <dbReference type="NCBI Taxonomy" id="2759913"/>
    <lineage>
        <taxon>Archaea</taxon>
        <taxon>Methanobacteriati</taxon>
        <taxon>Methanobacteriota</taxon>
        <taxon>Stenosarchaea group</taxon>
        <taxon>Methanomicrobia</taxon>
        <taxon>Candidatus Methanophagales</taxon>
        <taxon>Candidatus Methanophagaceae</taxon>
        <taxon>Candidatus Methanophaga</taxon>
    </lineage>
</organism>
<dbReference type="HAMAP" id="MF_00307">
    <property type="entry name" value="PfdB"/>
    <property type="match status" value="1"/>
</dbReference>
<evidence type="ECO:0000256" key="8">
    <source>
        <dbReference type="ARBA" id="ARBA00033461"/>
    </source>
</evidence>
<dbReference type="InterPro" id="IPR009053">
    <property type="entry name" value="Prefoldin"/>
</dbReference>
<comment type="subunit">
    <text evidence="3 9">Heterohexamer of two alpha and four beta subunits.</text>
</comment>
<dbReference type="SUPFAM" id="SSF46579">
    <property type="entry name" value="Prefoldin"/>
    <property type="match status" value="1"/>
</dbReference>